<dbReference type="NCBIfam" id="NF003811">
    <property type="entry name" value="PRK05402.1"/>
    <property type="match status" value="1"/>
</dbReference>
<evidence type="ECO:0000256" key="1">
    <source>
        <dbReference type="ARBA" id="ARBA00000826"/>
    </source>
</evidence>
<dbReference type="InterPro" id="IPR014756">
    <property type="entry name" value="Ig_E-set"/>
</dbReference>
<evidence type="ECO:0000256" key="8">
    <source>
        <dbReference type="ARBA" id="ARBA00023056"/>
    </source>
</evidence>
<evidence type="ECO:0000256" key="11">
    <source>
        <dbReference type="PIRSR" id="PIRSR000463-1"/>
    </source>
</evidence>
<feature type="domain" description="Glycosyl hydrolase family 13 catalytic" evidence="12">
    <location>
        <begin position="156"/>
        <end position="508"/>
    </location>
</feature>
<dbReference type="Gene3D" id="2.60.40.1180">
    <property type="entry name" value="Golgi alpha-mannosidase II"/>
    <property type="match status" value="1"/>
</dbReference>
<dbReference type="InterPro" id="IPR044143">
    <property type="entry name" value="GlgB_N_E_set_prok"/>
</dbReference>
<dbReference type="FunFam" id="2.60.40.10:FF:000169">
    <property type="entry name" value="1,4-alpha-glucan branching enzyme GlgB"/>
    <property type="match status" value="1"/>
</dbReference>
<comment type="subunit">
    <text evidence="10">Monomer.</text>
</comment>
<comment type="similarity">
    <text evidence="4 10">Belongs to the glycosyl hydrolase 13 family. GlgB subfamily.</text>
</comment>
<dbReference type="CDD" id="cd02855">
    <property type="entry name" value="E_set_GBE_prok_N"/>
    <property type="match status" value="1"/>
</dbReference>
<evidence type="ECO:0000256" key="2">
    <source>
        <dbReference type="ARBA" id="ARBA00002953"/>
    </source>
</evidence>
<feature type="active site" description="Proton donor" evidence="10 11">
    <location>
        <position position="369"/>
    </location>
</feature>
<protein>
    <recommendedName>
        <fullName evidence="10">1,4-alpha-glucan branching enzyme GlgB</fullName>
        <ecNumber evidence="10">2.4.1.18</ecNumber>
    </recommendedName>
    <alternativeName>
        <fullName evidence="10">1,4-alpha-D-glucan:1,4-alpha-D-glucan 6-glucosyl-transferase</fullName>
    </alternativeName>
    <alternativeName>
        <fullName evidence="10">Alpha-(1-&gt;4)-glucan branching enzyme</fullName>
    </alternativeName>
    <alternativeName>
        <fullName evidence="10">Glycogen branching enzyme</fullName>
        <shortName evidence="10">BE</shortName>
    </alternativeName>
</protein>
<evidence type="ECO:0000313" key="13">
    <source>
        <dbReference type="EMBL" id="HIU03377.1"/>
    </source>
</evidence>
<keyword evidence="8 10" id="KW-0320">Glycogen biosynthesis</keyword>
<dbReference type="PANTHER" id="PTHR43651:SF3">
    <property type="entry name" value="1,4-ALPHA-GLUCAN-BRANCHING ENZYME"/>
    <property type="match status" value="1"/>
</dbReference>
<dbReference type="InterPro" id="IPR017853">
    <property type="entry name" value="GH"/>
</dbReference>
<dbReference type="SUPFAM" id="SSF81296">
    <property type="entry name" value="E set domains"/>
    <property type="match status" value="1"/>
</dbReference>
<dbReference type="GO" id="GO:0003844">
    <property type="term" value="F:1,4-alpha-glucan branching enzyme activity"/>
    <property type="evidence" value="ECO:0007669"/>
    <property type="project" value="UniProtKB-UniRule"/>
</dbReference>
<evidence type="ECO:0000256" key="3">
    <source>
        <dbReference type="ARBA" id="ARBA00004964"/>
    </source>
</evidence>
<dbReference type="GO" id="GO:0005829">
    <property type="term" value="C:cytosol"/>
    <property type="evidence" value="ECO:0007669"/>
    <property type="project" value="TreeGrafter"/>
</dbReference>
<dbReference type="GO" id="GO:0004553">
    <property type="term" value="F:hydrolase activity, hydrolyzing O-glycosyl compounds"/>
    <property type="evidence" value="ECO:0007669"/>
    <property type="project" value="InterPro"/>
</dbReference>
<dbReference type="InterPro" id="IPR004193">
    <property type="entry name" value="Glyco_hydro_13_N"/>
</dbReference>
<comment type="caution">
    <text evidence="13">The sequence shown here is derived from an EMBL/GenBank/DDBJ whole genome shotgun (WGS) entry which is preliminary data.</text>
</comment>
<keyword evidence="9 10" id="KW-0119">Carbohydrate metabolism</keyword>
<keyword evidence="6 10" id="KW-0328">Glycosyltransferase</keyword>
<dbReference type="NCBIfam" id="TIGR01515">
    <property type="entry name" value="branching_enzym"/>
    <property type="match status" value="1"/>
</dbReference>
<dbReference type="PANTHER" id="PTHR43651">
    <property type="entry name" value="1,4-ALPHA-GLUCAN-BRANCHING ENZYME"/>
    <property type="match status" value="1"/>
</dbReference>
<evidence type="ECO:0000256" key="9">
    <source>
        <dbReference type="ARBA" id="ARBA00023277"/>
    </source>
</evidence>
<comment type="function">
    <text evidence="2 10">Catalyzes the formation of the alpha-1,6-glucosidic linkages in glycogen by scission of a 1,4-alpha-linked oligosaccharide from growing alpha-1,4-glucan chains and the subsequent attachment of the oligosaccharide to the alpha-1,6 position.</text>
</comment>
<dbReference type="AlphaFoldDB" id="A0A9D1KXE8"/>
<reference evidence="13" key="1">
    <citation type="submission" date="2020-10" db="EMBL/GenBank/DDBJ databases">
        <authorList>
            <person name="Gilroy R."/>
        </authorList>
    </citation>
    <scope>NUCLEOTIDE SEQUENCE</scope>
    <source>
        <strain evidence="13">CHK187-14744</strain>
    </source>
</reference>
<keyword evidence="7 10" id="KW-0808">Transferase</keyword>
<dbReference type="Pfam" id="PF00128">
    <property type="entry name" value="Alpha-amylase"/>
    <property type="match status" value="1"/>
</dbReference>
<dbReference type="Gene3D" id="2.60.40.10">
    <property type="entry name" value="Immunoglobulins"/>
    <property type="match status" value="1"/>
</dbReference>
<evidence type="ECO:0000256" key="6">
    <source>
        <dbReference type="ARBA" id="ARBA00022676"/>
    </source>
</evidence>
<reference evidence="13" key="2">
    <citation type="journal article" date="2021" name="PeerJ">
        <title>Extensive microbial diversity within the chicken gut microbiome revealed by metagenomics and culture.</title>
        <authorList>
            <person name="Gilroy R."/>
            <person name="Ravi A."/>
            <person name="Getino M."/>
            <person name="Pursley I."/>
            <person name="Horton D.L."/>
            <person name="Alikhan N.F."/>
            <person name="Baker D."/>
            <person name="Gharbi K."/>
            <person name="Hall N."/>
            <person name="Watson M."/>
            <person name="Adriaenssens E.M."/>
            <person name="Foster-Nyarko E."/>
            <person name="Jarju S."/>
            <person name="Secka A."/>
            <person name="Antonio M."/>
            <person name="Oren A."/>
            <person name="Chaudhuri R.R."/>
            <person name="La Ragione R."/>
            <person name="Hildebrand F."/>
            <person name="Pallen M.J."/>
        </authorList>
    </citation>
    <scope>NUCLEOTIDE SEQUENCE</scope>
    <source>
        <strain evidence="13">CHK187-14744</strain>
    </source>
</reference>
<dbReference type="CDD" id="cd11322">
    <property type="entry name" value="AmyAc_Glg_BE"/>
    <property type="match status" value="1"/>
</dbReference>
<dbReference type="HAMAP" id="MF_00685">
    <property type="entry name" value="GlgB"/>
    <property type="match status" value="1"/>
</dbReference>
<feature type="active site" description="Nucleophile" evidence="10 11">
    <location>
        <position position="316"/>
    </location>
</feature>
<dbReference type="NCBIfam" id="NF008967">
    <property type="entry name" value="PRK12313.1"/>
    <property type="match status" value="1"/>
</dbReference>
<comment type="pathway">
    <text evidence="3 10">Glycan biosynthesis; glycogen biosynthesis.</text>
</comment>
<evidence type="ECO:0000256" key="7">
    <source>
        <dbReference type="ARBA" id="ARBA00022679"/>
    </source>
</evidence>
<comment type="catalytic activity">
    <reaction evidence="1 10">
        <text>Transfers a segment of a (1-&gt;4)-alpha-D-glucan chain to a primary hydroxy group in a similar glucan chain.</text>
        <dbReference type="EC" id="2.4.1.18"/>
    </reaction>
</comment>
<dbReference type="InterPro" id="IPR037439">
    <property type="entry name" value="Branching_enzy"/>
</dbReference>
<name>A0A9D1KXE8_9FIRM</name>
<dbReference type="Pfam" id="PF02922">
    <property type="entry name" value="CBM_48"/>
    <property type="match status" value="1"/>
</dbReference>
<dbReference type="InterPro" id="IPR013783">
    <property type="entry name" value="Ig-like_fold"/>
</dbReference>
<dbReference type="Pfam" id="PF02806">
    <property type="entry name" value="Alpha-amylase_C"/>
    <property type="match status" value="1"/>
</dbReference>
<dbReference type="GO" id="GO:0043169">
    <property type="term" value="F:cation binding"/>
    <property type="evidence" value="ECO:0007669"/>
    <property type="project" value="InterPro"/>
</dbReference>
<dbReference type="EC" id="2.4.1.18" evidence="10"/>
<proteinExistence type="inferred from homology"/>
<dbReference type="GO" id="GO:0005978">
    <property type="term" value="P:glycogen biosynthetic process"/>
    <property type="evidence" value="ECO:0007669"/>
    <property type="project" value="UniProtKB-UniRule"/>
</dbReference>
<evidence type="ECO:0000259" key="12">
    <source>
        <dbReference type="SMART" id="SM00642"/>
    </source>
</evidence>
<gene>
    <name evidence="10 13" type="primary">glgB</name>
    <name evidence="13" type="ORF">IAB63_09005</name>
</gene>
<dbReference type="Proteomes" id="UP000824164">
    <property type="component" value="Unassembled WGS sequence"/>
</dbReference>
<dbReference type="FunFam" id="3.20.20.80:FF:000003">
    <property type="entry name" value="1,4-alpha-glucan branching enzyme GlgB"/>
    <property type="match status" value="1"/>
</dbReference>
<evidence type="ECO:0000256" key="4">
    <source>
        <dbReference type="ARBA" id="ARBA00009000"/>
    </source>
</evidence>
<evidence type="ECO:0000256" key="10">
    <source>
        <dbReference type="HAMAP-Rule" id="MF_00685"/>
    </source>
</evidence>
<keyword evidence="5 10" id="KW-0321">Glycogen metabolism</keyword>
<dbReference type="InterPro" id="IPR006407">
    <property type="entry name" value="GlgB"/>
</dbReference>
<dbReference type="SUPFAM" id="SSF51445">
    <property type="entry name" value="(Trans)glycosidases"/>
    <property type="match status" value="1"/>
</dbReference>
<evidence type="ECO:0000256" key="5">
    <source>
        <dbReference type="ARBA" id="ARBA00022600"/>
    </source>
</evidence>
<dbReference type="Gene3D" id="3.20.20.80">
    <property type="entry name" value="Glycosidases"/>
    <property type="match status" value="1"/>
</dbReference>
<accession>A0A9D1KXE8</accession>
<dbReference type="InterPro" id="IPR006047">
    <property type="entry name" value="GH13_cat_dom"/>
</dbReference>
<sequence>MKEKRPAHRLTSYDVYLFSLGRHYEIYKKMGAHLCEEDGKAGTYFAVWAPGAAGVSVVGDFNNWDVSAHPMEVYGDSGIYELFVPDVGKGELYKYVITHKNGHICYKADPYGNLCQVRPDNASVVTSISDYAWTDDPWQKNKKKAVDVNQPMSIYEVHIGSWKKTLDGSNHGFLDYRTLAHQLAEYVRYMGYTHVELIGIAEHPLDGSWGYQVTGYYAPTSRYGTPEDFMYFVDYMHSQGIGVILDWVPAHFPRDEHALGRFDGTPLYEHPDPRRGEHPDWGTYIFNYAKPEVSNFLVANALFWLECFHVDGLRVDAVASMLYLDYGKSDGQWLPNKDGGNENYEAIEFLKHLNSIIHHRVPGAMMIAEESTAWPKVTGQPIDGGLGFTFKWNMGWMNDFLEYMKVDPYFRHYDHHKLTFSFEYMYSEKYILVLSHDEVVHMKGSMIHKMPGETWQKFGNLRVAYGFMMAHPGKKLLFMGQDFAQIREWSEERSLDWFLLDNEPDHRRLNNYWRDLQHFYTGQPALYELDDSDKGFRWINGGDSDRNMLTFCRMTKDRKNCLMFHFNFSPVEYKDFRSGVLCPGEYVEVFNNSREEYGGRPMLNEGKRQAEPIEWDGKPYSIEYDVPAFGMVVFQFDYTAPSRKKRRGSSRRKRRAVKE</sequence>
<organism evidence="13 14">
    <name type="scientific">Candidatus Onthocola gallistercoris</name>
    <dbReference type="NCBI Taxonomy" id="2840876"/>
    <lineage>
        <taxon>Bacteria</taxon>
        <taxon>Bacillati</taxon>
        <taxon>Bacillota</taxon>
        <taxon>Bacilli</taxon>
        <taxon>Candidatus Onthocola</taxon>
    </lineage>
</organism>
<dbReference type="PIRSF" id="PIRSF000463">
    <property type="entry name" value="GlgB"/>
    <property type="match status" value="1"/>
</dbReference>
<evidence type="ECO:0000313" key="14">
    <source>
        <dbReference type="Proteomes" id="UP000824164"/>
    </source>
</evidence>
<dbReference type="InterPro" id="IPR006048">
    <property type="entry name" value="A-amylase/branching_C"/>
</dbReference>
<dbReference type="EMBL" id="DVLT01000055">
    <property type="protein sequence ID" value="HIU03377.1"/>
    <property type="molecule type" value="Genomic_DNA"/>
</dbReference>
<dbReference type="SUPFAM" id="SSF51011">
    <property type="entry name" value="Glycosyl hydrolase domain"/>
    <property type="match status" value="1"/>
</dbReference>
<dbReference type="SMART" id="SM00642">
    <property type="entry name" value="Aamy"/>
    <property type="match status" value="1"/>
</dbReference>
<dbReference type="InterPro" id="IPR013780">
    <property type="entry name" value="Glyco_hydro_b"/>
</dbReference>